<dbReference type="EMBL" id="KN568078">
    <property type="protein sequence ID" value="KHJ84528.1"/>
    <property type="molecule type" value="Genomic_DNA"/>
</dbReference>
<dbReference type="AlphaFoldDB" id="A0A0B1SGR9"/>
<organism evidence="1 2">
    <name type="scientific">Oesophagostomum dentatum</name>
    <name type="common">Nodular worm</name>
    <dbReference type="NCBI Taxonomy" id="61180"/>
    <lineage>
        <taxon>Eukaryota</taxon>
        <taxon>Metazoa</taxon>
        <taxon>Ecdysozoa</taxon>
        <taxon>Nematoda</taxon>
        <taxon>Chromadorea</taxon>
        <taxon>Rhabditida</taxon>
        <taxon>Rhabditina</taxon>
        <taxon>Rhabditomorpha</taxon>
        <taxon>Strongyloidea</taxon>
        <taxon>Strongylidae</taxon>
        <taxon>Oesophagostomum</taxon>
    </lineage>
</organism>
<accession>A0A0B1SGR9</accession>
<reference evidence="1 2" key="1">
    <citation type="submission" date="2014-03" db="EMBL/GenBank/DDBJ databases">
        <title>Draft genome of the hookworm Oesophagostomum dentatum.</title>
        <authorList>
            <person name="Mitreva M."/>
        </authorList>
    </citation>
    <scope>NUCLEOTIDE SEQUENCE [LARGE SCALE GENOMIC DNA]</scope>
    <source>
        <strain evidence="1 2">OD-Hann</strain>
    </source>
</reference>
<evidence type="ECO:0000313" key="2">
    <source>
        <dbReference type="Proteomes" id="UP000053660"/>
    </source>
</evidence>
<evidence type="ECO:0000313" key="1">
    <source>
        <dbReference type="EMBL" id="KHJ84528.1"/>
    </source>
</evidence>
<keyword evidence="2" id="KW-1185">Reference proteome</keyword>
<dbReference type="Proteomes" id="UP000053660">
    <property type="component" value="Unassembled WGS sequence"/>
</dbReference>
<proteinExistence type="predicted"/>
<protein>
    <submittedName>
        <fullName evidence="1">Uncharacterized protein</fullName>
    </submittedName>
</protein>
<sequence length="45" mass="5151">MRLIRNIHMSITSTPIQQASHREPLASKANVECALRRMRLTGFTN</sequence>
<gene>
    <name evidence="1" type="ORF">OESDEN_15756</name>
</gene>
<name>A0A0B1SGR9_OESDE</name>